<evidence type="ECO:0000256" key="1">
    <source>
        <dbReference type="SAM" id="Phobius"/>
    </source>
</evidence>
<reference evidence="3" key="1">
    <citation type="journal article" date="2019" name="Int. J. Syst. Evol. Microbiol.">
        <title>The Global Catalogue of Microorganisms (GCM) 10K type strain sequencing project: providing services to taxonomists for standard genome sequencing and annotation.</title>
        <authorList>
            <consortium name="The Broad Institute Genomics Platform"/>
            <consortium name="The Broad Institute Genome Sequencing Center for Infectious Disease"/>
            <person name="Wu L."/>
            <person name="Ma J."/>
        </authorList>
    </citation>
    <scope>NUCLEOTIDE SEQUENCE [LARGE SCALE GENOMIC DNA]</scope>
    <source>
        <strain evidence="3">JCM 3272</strain>
    </source>
</reference>
<dbReference type="RefSeq" id="WP_344611085.1">
    <property type="nucleotide sequence ID" value="NZ_BAAARV010000006.1"/>
</dbReference>
<feature type="transmembrane region" description="Helical" evidence="1">
    <location>
        <begin position="58"/>
        <end position="82"/>
    </location>
</feature>
<protein>
    <recommendedName>
        <fullName evidence="4">Alkaline shock response membrane anchor protein AmaP</fullName>
    </recommendedName>
</protein>
<keyword evidence="3" id="KW-1185">Reference proteome</keyword>
<evidence type="ECO:0008006" key="4">
    <source>
        <dbReference type="Google" id="ProtNLM"/>
    </source>
</evidence>
<name>A0ABP5SID4_9ACTN</name>
<dbReference type="EMBL" id="BAAARV010000006">
    <property type="protein sequence ID" value="GAA2331897.1"/>
    <property type="molecule type" value="Genomic_DNA"/>
</dbReference>
<keyword evidence="1" id="KW-1133">Transmembrane helix</keyword>
<comment type="caution">
    <text evidence="2">The sequence shown here is derived from an EMBL/GenBank/DDBJ whole genome shotgun (WGS) entry which is preliminary data.</text>
</comment>
<dbReference type="NCBIfam" id="NF033218">
    <property type="entry name" value="anchor_AmaP"/>
    <property type="match status" value="1"/>
</dbReference>
<gene>
    <name evidence="2" type="ORF">GCM10010170_010670</name>
</gene>
<organism evidence="2 3">
    <name type="scientific">Dactylosporangium salmoneum</name>
    <dbReference type="NCBI Taxonomy" id="53361"/>
    <lineage>
        <taxon>Bacteria</taxon>
        <taxon>Bacillati</taxon>
        <taxon>Actinomycetota</taxon>
        <taxon>Actinomycetes</taxon>
        <taxon>Micromonosporales</taxon>
        <taxon>Micromonosporaceae</taxon>
        <taxon>Dactylosporangium</taxon>
    </lineage>
</organism>
<dbReference type="Proteomes" id="UP001501444">
    <property type="component" value="Unassembled WGS sequence"/>
</dbReference>
<accession>A0ABP5SID4</accession>
<keyword evidence="1" id="KW-0812">Transmembrane</keyword>
<evidence type="ECO:0000313" key="2">
    <source>
        <dbReference type="EMBL" id="GAA2331897.1"/>
    </source>
</evidence>
<keyword evidence="1" id="KW-0472">Membrane</keyword>
<evidence type="ECO:0000313" key="3">
    <source>
        <dbReference type="Proteomes" id="UP001501444"/>
    </source>
</evidence>
<sequence length="191" mass="20273">MHADRANRVALAILGLVLLGLGVAGLLLGAGVFGGPAAHRTLVDNDVVRFVISQRDWLWPVLAVLAVVVALLALRWLLAVLFSTGRLAGIRVAGDRAAGRTTLVSAALVDAVSSEIEQYRGVRSARTGVEGDPADPRLAVTVRADRDADLAALHHDIEHNALAHARHALDAPDLPIRLNLTTARRRGPRVT</sequence>
<proteinExistence type="predicted"/>